<dbReference type="Proteomes" id="UP000483672">
    <property type="component" value="Unassembled WGS sequence"/>
</dbReference>
<accession>A0A6G1M6J2</accession>
<dbReference type="Proteomes" id="UP000472727">
    <property type="component" value="Unassembled WGS sequence"/>
</dbReference>
<dbReference type="EMBL" id="WIWS01000067">
    <property type="protein sequence ID" value="KAF3212844.1"/>
    <property type="molecule type" value="Genomic_DNA"/>
</dbReference>
<name>A0A6G1M6J2_ORBOL</name>
<evidence type="ECO:0000313" key="1">
    <source>
        <dbReference type="EMBL" id="KAF3201631.1"/>
    </source>
</evidence>
<dbReference type="Proteomes" id="UP000614610">
    <property type="component" value="Unassembled WGS sequence"/>
</dbReference>
<sequence>MPPPTPNGPTPISREARFDISINGFKVHHLPPMSLSANYGTKQGVPSQFLSIKLEPRRDLLRSLQVIILQPGTLAQTATTVCVVATALTEIVLVLQARRAAWSPIRLGHTNAIK</sequence>
<proteinExistence type="predicted"/>
<dbReference type="EMBL" id="WIPF01000020">
    <property type="protein sequence ID" value="KAF3227293.1"/>
    <property type="molecule type" value="Genomic_DNA"/>
</dbReference>
<comment type="caution">
    <text evidence="3">The sequence shown here is derived from an EMBL/GenBank/DDBJ whole genome shotgun (WGS) entry which is preliminary data.</text>
</comment>
<evidence type="ECO:0000313" key="4">
    <source>
        <dbReference type="Proteomes" id="UP000472727"/>
    </source>
</evidence>
<dbReference type="EMBL" id="WIWT01000095">
    <property type="protein sequence ID" value="KAF3201631.1"/>
    <property type="molecule type" value="Genomic_DNA"/>
</dbReference>
<evidence type="ECO:0000313" key="5">
    <source>
        <dbReference type="Proteomes" id="UP000483672"/>
    </source>
</evidence>
<evidence type="ECO:0000313" key="3">
    <source>
        <dbReference type="EMBL" id="KAF3227293.1"/>
    </source>
</evidence>
<protein>
    <submittedName>
        <fullName evidence="3">Uncharacterized protein</fullName>
    </submittedName>
</protein>
<evidence type="ECO:0000313" key="2">
    <source>
        <dbReference type="EMBL" id="KAF3212844.1"/>
    </source>
</evidence>
<gene>
    <name evidence="2" type="ORF">TWF106_009700</name>
    <name evidence="3" type="ORF">TWF191_004158</name>
    <name evidence="1" type="ORF">TWF679_011250</name>
</gene>
<organism evidence="3 5">
    <name type="scientific">Orbilia oligospora</name>
    <name type="common">Nematode-trapping fungus</name>
    <name type="synonym">Arthrobotrys oligospora</name>
    <dbReference type="NCBI Taxonomy" id="2813651"/>
    <lineage>
        <taxon>Eukaryota</taxon>
        <taxon>Fungi</taxon>
        <taxon>Dikarya</taxon>
        <taxon>Ascomycota</taxon>
        <taxon>Pezizomycotina</taxon>
        <taxon>Orbiliomycetes</taxon>
        <taxon>Orbiliales</taxon>
        <taxon>Orbiliaceae</taxon>
        <taxon>Orbilia</taxon>
    </lineage>
</organism>
<dbReference type="AlphaFoldDB" id="A0A6G1M6J2"/>
<reference evidence="4 5" key="1">
    <citation type="submission" date="2019-06" db="EMBL/GenBank/DDBJ databases">
        <authorList>
            <person name="Palmer J.M."/>
        </authorList>
    </citation>
    <scope>NUCLEOTIDE SEQUENCE [LARGE SCALE GENOMIC DNA]</scope>
    <source>
        <strain evidence="2 4">TWF106</strain>
        <strain evidence="3 5">TWF191</strain>
        <strain evidence="1">TWF679</strain>
    </source>
</reference>